<dbReference type="GO" id="GO:0001671">
    <property type="term" value="F:ATPase activator activity"/>
    <property type="evidence" value="ECO:0007669"/>
    <property type="project" value="UniProtKB-ARBA"/>
</dbReference>
<keyword evidence="5" id="KW-0472">Membrane</keyword>
<keyword evidence="4" id="KW-0496">Mitochondrion</keyword>
<keyword evidence="3" id="KW-0811">Translocation</keyword>
<evidence type="ECO:0000256" key="5">
    <source>
        <dbReference type="ARBA" id="ARBA00023136"/>
    </source>
</evidence>
<evidence type="ECO:0000256" key="6">
    <source>
        <dbReference type="ARBA" id="ARBA00023186"/>
    </source>
</evidence>
<dbReference type="InterPro" id="IPR036869">
    <property type="entry name" value="J_dom_sf"/>
</dbReference>
<keyword evidence="3" id="KW-0653">Protein transport</keyword>
<dbReference type="PANTHER" id="PTHR12763:SF29">
    <property type="entry name" value="MITOCHONDRIAL DNAJ HOMOLOG 2"/>
    <property type="match status" value="1"/>
</dbReference>
<accession>A0A060T2A1</accession>
<reference evidence="7" key="1">
    <citation type="submission" date="2014-02" db="EMBL/GenBank/DDBJ databases">
        <authorList>
            <person name="Genoscope - CEA"/>
        </authorList>
    </citation>
    <scope>NUCLEOTIDE SEQUENCE</scope>
    <source>
        <strain evidence="7">LS3</strain>
    </source>
</reference>
<comment type="subcellular location">
    <subcellularLocation>
        <location evidence="1">Mitochondrion inner membrane</location>
    </subcellularLocation>
</comment>
<dbReference type="Gene3D" id="1.10.287.110">
    <property type="entry name" value="DnaJ domain"/>
    <property type="match status" value="1"/>
</dbReference>
<proteinExistence type="predicted"/>
<dbReference type="EMBL" id="HG937693">
    <property type="protein sequence ID" value="CDP35088.1"/>
    <property type="molecule type" value="Genomic_DNA"/>
</dbReference>
<evidence type="ECO:0000256" key="3">
    <source>
        <dbReference type="ARBA" id="ARBA00023010"/>
    </source>
</evidence>
<keyword evidence="2" id="KW-0999">Mitochondrion inner membrane</keyword>
<dbReference type="PANTHER" id="PTHR12763">
    <property type="match status" value="1"/>
</dbReference>
<keyword evidence="6" id="KW-0143">Chaperone</keyword>
<name>A0A060T2A1_BLAAD</name>
<evidence type="ECO:0000313" key="7">
    <source>
        <dbReference type="EMBL" id="CDP35088.1"/>
    </source>
</evidence>
<dbReference type="PhylomeDB" id="A0A060T2A1"/>
<dbReference type="AlphaFoldDB" id="A0A060T2A1"/>
<dbReference type="GO" id="GO:0030150">
    <property type="term" value="P:protein import into mitochondrial matrix"/>
    <property type="evidence" value="ECO:0007669"/>
    <property type="project" value="TreeGrafter"/>
</dbReference>
<protein>
    <submittedName>
        <fullName evidence="7">ARAD1C27324p</fullName>
    </submittedName>
</protein>
<evidence type="ECO:0000256" key="2">
    <source>
        <dbReference type="ARBA" id="ARBA00022792"/>
    </source>
</evidence>
<organism evidence="7">
    <name type="scientific">Blastobotrys adeninivorans</name>
    <name type="common">Yeast</name>
    <name type="synonym">Arxula adeninivorans</name>
    <dbReference type="NCBI Taxonomy" id="409370"/>
    <lineage>
        <taxon>Eukaryota</taxon>
        <taxon>Fungi</taxon>
        <taxon>Dikarya</taxon>
        <taxon>Ascomycota</taxon>
        <taxon>Saccharomycotina</taxon>
        <taxon>Dipodascomycetes</taxon>
        <taxon>Dipodascales</taxon>
        <taxon>Trichomonascaceae</taxon>
        <taxon>Blastobotrys</taxon>
    </lineage>
</organism>
<keyword evidence="3" id="KW-0813">Transport</keyword>
<gene>
    <name evidence="7" type="ORF">GNLVRS02_ARAD1C27324g</name>
</gene>
<dbReference type="SUPFAM" id="SSF46565">
    <property type="entry name" value="Chaperone J-domain"/>
    <property type="match status" value="1"/>
</dbReference>
<evidence type="ECO:0000256" key="4">
    <source>
        <dbReference type="ARBA" id="ARBA00023128"/>
    </source>
</evidence>
<dbReference type="FunFam" id="1.10.287.110:FF:000001">
    <property type="entry name" value="Import inner membrane translocase subunit tim14"/>
    <property type="match status" value="1"/>
</dbReference>
<sequence length="125" mass="13876">MSSSCANKVWPILAAVGLATIFTSVRAGRRALLRLRQMPPEAFGLMNDYDARKPFHPGGFDDRMSLEEAKLILGITDLSGLTSAQLRKKHRETMIHNHPDRGGSAYIAMKINEARDVIETQKGLK</sequence>
<dbReference type="GO" id="GO:0001405">
    <property type="term" value="C:PAM complex, Tim23 associated import motor"/>
    <property type="evidence" value="ECO:0007669"/>
    <property type="project" value="TreeGrafter"/>
</dbReference>
<reference evidence="7" key="2">
    <citation type="submission" date="2014-06" db="EMBL/GenBank/DDBJ databases">
        <title>The complete genome of Blastobotrys (Arxula) adeninivorans LS3 - a yeast of biotechnological interest.</title>
        <authorList>
            <person name="Kunze G."/>
            <person name="Gaillardin C."/>
            <person name="Czernicka M."/>
            <person name="Durrens P."/>
            <person name="Martin T."/>
            <person name="Boer E."/>
            <person name="Gabaldon T."/>
            <person name="Cruz J."/>
            <person name="Talla E."/>
            <person name="Marck C."/>
            <person name="Goffeau A."/>
            <person name="Barbe V."/>
            <person name="Baret P."/>
            <person name="Baronian K."/>
            <person name="Beier S."/>
            <person name="Bleykasten C."/>
            <person name="Bode R."/>
            <person name="Casaregola S."/>
            <person name="Despons L."/>
            <person name="Fairhead C."/>
            <person name="Giersberg M."/>
            <person name="Gierski P."/>
            <person name="Hahnel U."/>
            <person name="Hartmann A."/>
            <person name="Jankowska D."/>
            <person name="Jubin C."/>
            <person name="Jung P."/>
            <person name="Lafontaine I."/>
            <person name="Leh-Louis V."/>
            <person name="Lemaire M."/>
            <person name="Marcet-Houben M."/>
            <person name="Mascher M."/>
            <person name="Morel G."/>
            <person name="Richard G.-F."/>
            <person name="Riechen J."/>
            <person name="Sacerdot C."/>
            <person name="Sarkar A."/>
            <person name="Savel G."/>
            <person name="Schacherer J."/>
            <person name="Sherman D."/>
            <person name="Straub M.-L."/>
            <person name="Stein N."/>
            <person name="Thierry A."/>
            <person name="Trautwein-Schult A."/>
            <person name="Westhof E."/>
            <person name="Worch S."/>
            <person name="Dujon B."/>
            <person name="Souciet J.-L."/>
            <person name="Wincker P."/>
            <person name="Scholz U."/>
            <person name="Neuveglise N."/>
        </authorList>
    </citation>
    <scope>NUCLEOTIDE SEQUENCE</scope>
    <source>
        <strain evidence="7">LS3</strain>
    </source>
</reference>
<evidence type="ECO:0000256" key="1">
    <source>
        <dbReference type="ARBA" id="ARBA00004273"/>
    </source>
</evidence>